<dbReference type="EMBL" id="LVVM01001774">
    <property type="protein sequence ID" value="OJA17889.1"/>
    <property type="molecule type" value="Genomic_DNA"/>
</dbReference>
<feature type="transmembrane region" description="Helical" evidence="1">
    <location>
        <begin position="352"/>
        <end position="371"/>
    </location>
</feature>
<organism evidence="2 3">
    <name type="scientific">Rhizopogon vesiculosus</name>
    <dbReference type="NCBI Taxonomy" id="180088"/>
    <lineage>
        <taxon>Eukaryota</taxon>
        <taxon>Fungi</taxon>
        <taxon>Dikarya</taxon>
        <taxon>Basidiomycota</taxon>
        <taxon>Agaricomycotina</taxon>
        <taxon>Agaricomycetes</taxon>
        <taxon>Agaricomycetidae</taxon>
        <taxon>Boletales</taxon>
        <taxon>Suillineae</taxon>
        <taxon>Rhizopogonaceae</taxon>
        <taxon>Rhizopogon</taxon>
    </lineage>
</organism>
<proteinExistence type="predicted"/>
<keyword evidence="1" id="KW-1133">Transmembrane helix</keyword>
<dbReference type="PANTHER" id="PTHR46579">
    <property type="entry name" value="F5/8 TYPE C DOMAIN-CONTAINING PROTEIN-RELATED"/>
    <property type="match status" value="1"/>
</dbReference>
<protein>
    <submittedName>
        <fullName evidence="2">Uncharacterized protein</fullName>
    </submittedName>
</protein>
<dbReference type="PANTHER" id="PTHR46579:SF2">
    <property type="entry name" value="C2H2-TYPE DOMAIN-CONTAINING PROTEIN"/>
    <property type="match status" value="1"/>
</dbReference>
<dbReference type="STRING" id="180088.A0A1J8QWY0"/>
<dbReference type="Proteomes" id="UP000183567">
    <property type="component" value="Unassembled WGS sequence"/>
</dbReference>
<evidence type="ECO:0000256" key="1">
    <source>
        <dbReference type="SAM" id="Phobius"/>
    </source>
</evidence>
<keyword evidence="1" id="KW-0472">Membrane</keyword>
<gene>
    <name evidence="2" type="ORF">AZE42_12435</name>
</gene>
<keyword evidence="3" id="KW-1185">Reference proteome</keyword>
<dbReference type="InterPro" id="IPR004242">
    <property type="entry name" value="Transposase_21"/>
</dbReference>
<comment type="caution">
    <text evidence="2">The sequence shown here is derived from an EMBL/GenBank/DDBJ whole genome shotgun (WGS) entry which is preliminary data.</text>
</comment>
<evidence type="ECO:0000313" key="2">
    <source>
        <dbReference type="EMBL" id="OJA17889.1"/>
    </source>
</evidence>
<dbReference type="Pfam" id="PF02992">
    <property type="entry name" value="Transposase_21"/>
    <property type="match status" value="1"/>
</dbReference>
<name>A0A1J8QWY0_9AGAM</name>
<reference evidence="2 3" key="1">
    <citation type="submission" date="2016-03" db="EMBL/GenBank/DDBJ databases">
        <title>Comparative genomics of the ectomycorrhizal sister species Rhizopogon vinicolor and Rhizopogon vesiculosus (Basidiomycota: Boletales) reveals a divergence of the mating type B locus.</title>
        <authorList>
            <person name="Mujic A.B."/>
            <person name="Kuo A."/>
            <person name="Tritt A."/>
            <person name="Lipzen A."/>
            <person name="Chen C."/>
            <person name="Johnson J."/>
            <person name="Sharma A."/>
            <person name="Barry K."/>
            <person name="Grigoriev I.V."/>
            <person name="Spatafora J.W."/>
        </authorList>
    </citation>
    <scope>NUCLEOTIDE SEQUENCE [LARGE SCALE GENOMIC DNA]</scope>
    <source>
        <strain evidence="2 3">AM-OR11-056</strain>
    </source>
</reference>
<accession>A0A1J8QWY0</accession>
<dbReference type="OrthoDB" id="3234349at2759"/>
<evidence type="ECO:0000313" key="3">
    <source>
        <dbReference type="Proteomes" id="UP000183567"/>
    </source>
</evidence>
<sequence>MIKDVWDVDFFHTFEGPSRSLFIDRGGEGRYAFMLNVNFFNIEGNLQRNTSTSTGIISCACLNLPLNIRYKPENMYLAGIIPGPSEPSGDELNHFLDPLVDDMVVSWEHGVRFCHTATHPGGRVTRSAIACLVCDLPAARKAAQLAGPMSHFYCTACHCWHRSTCGRTDLQSEDWGLRDKNKTRHHAELWKNTATSVERNKLFALHGVQWSTLWRLSYWDPSRQIVIDTMHCLLEGLAHDHFHEFLGLTADSAHCKSDTIPAFDHMFFDIDLNKPQDFSEKDVNAIKSIHSLLTNAVPDIEGNDTRLIEDHISELEKKLLMRKVTCLQFVSEGLGIGPDVAHPGKKVYKAHWVRLLVGWVGVPFVFSYPFLSGRLVALNTTFLFRAVKTAHCYPRSHAMYR</sequence>
<keyword evidence="1" id="KW-0812">Transmembrane</keyword>
<dbReference type="AlphaFoldDB" id="A0A1J8QWY0"/>